<evidence type="ECO:0000313" key="1">
    <source>
        <dbReference type="EMBL" id="SQA79127.1"/>
    </source>
</evidence>
<name>A0A2X2RLB1_CAPOC</name>
<organism evidence="1 2">
    <name type="scientific">Capnocytophaga ochracea</name>
    <dbReference type="NCBI Taxonomy" id="1018"/>
    <lineage>
        <taxon>Bacteria</taxon>
        <taxon>Pseudomonadati</taxon>
        <taxon>Bacteroidota</taxon>
        <taxon>Flavobacteriia</taxon>
        <taxon>Flavobacteriales</taxon>
        <taxon>Flavobacteriaceae</taxon>
        <taxon>Capnocytophaga</taxon>
    </lineage>
</organism>
<reference evidence="1 2" key="1">
    <citation type="submission" date="2018-06" db="EMBL/GenBank/DDBJ databases">
        <authorList>
            <consortium name="Pathogen Informatics"/>
            <person name="Doyle S."/>
        </authorList>
    </citation>
    <scope>NUCLEOTIDE SEQUENCE [LARGE SCALE GENOMIC DNA]</scope>
    <source>
        <strain evidence="1 2">NCTC11546</strain>
    </source>
</reference>
<dbReference type="AlphaFoldDB" id="A0A2X2RLB1"/>
<proteinExistence type="predicted"/>
<accession>A0A2X2RLB1</accession>
<gene>
    <name evidence="1" type="ORF">NCTC11546_02381</name>
</gene>
<dbReference type="EMBL" id="UARG01000017">
    <property type="protein sequence ID" value="SQA79127.1"/>
    <property type="molecule type" value="Genomic_DNA"/>
</dbReference>
<evidence type="ECO:0000313" key="2">
    <source>
        <dbReference type="Proteomes" id="UP000249891"/>
    </source>
</evidence>
<protein>
    <submittedName>
        <fullName evidence="1">Uncharacterized protein</fullName>
    </submittedName>
</protein>
<dbReference type="Proteomes" id="UP000249891">
    <property type="component" value="Unassembled WGS sequence"/>
</dbReference>
<sequence length="37" mass="4238">MTKNDNLSVFSHLAQSLTATDYVSVRLTKIMLNLKKR</sequence>